<gene>
    <name evidence="1" type="ORF">NECAME_16702</name>
</gene>
<dbReference type="AlphaFoldDB" id="W2TVG4"/>
<dbReference type="KEGG" id="nai:NECAME_16702"/>
<dbReference type="Gene3D" id="1.20.120.20">
    <property type="entry name" value="Apolipoprotein"/>
    <property type="match status" value="1"/>
</dbReference>
<evidence type="ECO:0000313" key="1">
    <source>
        <dbReference type="EMBL" id="ETN85649.1"/>
    </source>
</evidence>
<dbReference type="Proteomes" id="UP000053676">
    <property type="component" value="Unassembled WGS sequence"/>
</dbReference>
<evidence type="ECO:0008006" key="3">
    <source>
        <dbReference type="Google" id="ProtNLM"/>
    </source>
</evidence>
<dbReference type="EMBL" id="KI657692">
    <property type="protein sequence ID" value="ETN85649.1"/>
    <property type="molecule type" value="Genomic_DNA"/>
</dbReference>
<evidence type="ECO:0000313" key="2">
    <source>
        <dbReference type="Proteomes" id="UP000053676"/>
    </source>
</evidence>
<name>W2TVG4_NECAM</name>
<accession>W2TVG4</accession>
<reference evidence="2" key="1">
    <citation type="journal article" date="2014" name="Nat. Genet.">
        <title>Genome of the human hookworm Necator americanus.</title>
        <authorList>
            <person name="Tang Y.T."/>
            <person name="Gao X."/>
            <person name="Rosa B.A."/>
            <person name="Abubucker S."/>
            <person name="Hallsworth-Pepin K."/>
            <person name="Martin J."/>
            <person name="Tyagi R."/>
            <person name="Heizer E."/>
            <person name="Zhang X."/>
            <person name="Bhonagiri-Palsikar V."/>
            <person name="Minx P."/>
            <person name="Warren W.C."/>
            <person name="Wang Q."/>
            <person name="Zhan B."/>
            <person name="Hotez P.J."/>
            <person name="Sternberg P.W."/>
            <person name="Dougall A."/>
            <person name="Gaze S.T."/>
            <person name="Mulvenna J."/>
            <person name="Sotillo J."/>
            <person name="Ranganathan S."/>
            <person name="Rabelo E.M."/>
            <person name="Wilson R.K."/>
            <person name="Felgner P.L."/>
            <person name="Bethony J."/>
            <person name="Hawdon J.M."/>
            <person name="Gasser R.B."/>
            <person name="Loukas A."/>
            <person name="Mitreva M."/>
        </authorList>
    </citation>
    <scope>NUCLEOTIDE SEQUENCE [LARGE SCALE GENOMIC DNA]</scope>
</reference>
<organism evidence="1 2">
    <name type="scientific">Necator americanus</name>
    <name type="common">Human hookworm</name>
    <dbReference type="NCBI Taxonomy" id="51031"/>
    <lineage>
        <taxon>Eukaryota</taxon>
        <taxon>Metazoa</taxon>
        <taxon>Ecdysozoa</taxon>
        <taxon>Nematoda</taxon>
        <taxon>Chromadorea</taxon>
        <taxon>Rhabditida</taxon>
        <taxon>Rhabditina</taxon>
        <taxon>Rhabditomorpha</taxon>
        <taxon>Strongyloidea</taxon>
        <taxon>Ancylostomatidae</taxon>
        <taxon>Bunostominae</taxon>
        <taxon>Necator</taxon>
    </lineage>
</organism>
<proteinExistence type="predicted"/>
<dbReference type="OMA" id="TQENCDE"/>
<dbReference type="OrthoDB" id="5793718at2759"/>
<protein>
    <recommendedName>
        <fullName evidence="3">Late embryogeneis abundant protein</fullName>
    </recommendedName>
</protein>
<sequence>MNNAGFFANAGNKAQEVADSAKEKIVDAGKTVKDAVGSGFDKVTHAGSDAGHSVKNTVEAGYDKVVKTGNETGQAVKGKANSAYEQAEQAGKDTLASAEKKWDEGKNCAARKADEACNFVGNQMHKGGNALQRH</sequence>
<keyword evidence="2" id="KW-1185">Reference proteome</keyword>